<evidence type="ECO:0000259" key="1">
    <source>
        <dbReference type="Pfam" id="PF04738"/>
    </source>
</evidence>
<name>A0A1H0ZPE7_9FLAO</name>
<protein>
    <submittedName>
        <fullName evidence="2">Lantibiotic dehydratase, C terminus</fullName>
    </submittedName>
</protein>
<accession>A0A1H0ZPE7</accession>
<gene>
    <name evidence="2" type="ORF">SAMN05421664_1005</name>
</gene>
<feature type="domain" description="Lantibiotic dehydratase N-terminal" evidence="1">
    <location>
        <begin position="44"/>
        <end position="693"/>
    </location>
</feature>
<evidence type="ECO:0000313" key="3">
    <source>
        <dbReference type="Proteomes" id="UP000199627"/>
    </source>
</evidence>
<reference evidence="3" key="1">
    <citation type="submission" date="2016-10" db="EMBL/GenBank/DDBJ databases">
        <authorList>
            <person name="Varghese N."/>
            <person name="Submissions S."/>
        </authorList>
    </citation>
    <scope>NUCLEOTIDE SEQUENCE [LARGE SCALE GENOMIC DNA]</scope>
    <source>
        <strain evidence="3">DSM 17072</strain>
    </source>
</reference>
<dbReference type="EMBL" id="FNKL01000002">
    <property type="protein sequence ID" value="SDQ29219.1"/>
    <property type="molecule type" value="Genomic_DNA"/>
</dbReference>
<dbReference type="OrthoDB" id="1273722at2"/>
<dbReference type="Pfam" id="PF04738">
    <property type="entry name" value="Lant_dehydr_N"/>
    <property type="match status" value="1"/>
</dbReference>
<dbReference type="RefSeq" id="WP_089754287.1">
    <property type="nucleotide sequence ID" value="NZ_FNKL01000002.1"/>
</dbReference>
<dbReference type="InterPro" id="IPR006827">
    <property type="entry name" value="Lant_deHydtase_N"/>
</dbReference>
<sequence length="734" mass="85664">MSRFPYQFFDEYVVRTPLLSCRDFLEKINGNTLSDQELKEIFSNSVFQEAIYLASPYLYEELAQWLRSERNSLLSNGKLKNTLLKYYSRMSTRCTPFGLFSGVGLGKFRDKISILATNSSDTSIPLSVTRDTKLDMHFLVSLAKHFDADPLVRTKIQFFPNNSIYKVGDKIRYVEYENINGKRDYIISTAPLSNELENILQFSIQGKTIQEIADILINNEIEEEDAKDFIDELIDNQLLVSELEPDVSGNDFLDKLISVLNKIGFNKEGEKLKLIKDKLNNLDSNFVNPVSHYTEIEEIIKSFETDYEKKYLFQTDLYFEHTKVLPTFWKQELKKGISFLNKITLLNKDSHLERFKKALYERFEDQEMPLSFVLDAEVGIGYRQDVISKGVHPYLEDVVISVSQSKKDLSIQLSAVHKILNEKLQEALLENHSIIELTDEDFKEFEENWNDLPDTISFLATIISEKQHEKMVLDSGGGSSAANLLGRFCFEKSEVQNFTKLIVKKEAELNPDKILAEIIHLPEARIGNVIRRPNLRNYEIPYLATSVLPEENQISVDDLYISLKNDKIILRSKKLDKEIKPYLTNAHNYYSNSLPMYHFLADLHSDNKRTGIYFNWGDLQHIYKFFPRLEYKNIILSKAAWKITEKDIEPLKLSINKEEFLSDLTSWRSKRKIPVWIQWAQSDNTLTMNLENYDFAKLFIQIIQKEKSIMIEEFLYNENDDFMRQFIFSMHQSS</sequence>
<organism evidence="2 3">
    <name type="scientific">Chryseobacterium soldanellicola</name>
    <dbReference type="NCBI Taxonomy" id="311333"/>
    <lineage>
        <taxon>Bacteria</taxon>
        <taxon>Pseudomonadati</taxon>
        <taxon>Bacteroidota</taxon>
        <taxon>Flavobacteriia</taxon>
        <taxon>Flavobacteriales</taxon>
        <taxon>Weeksellaceae</taxon>
        <taxon>Chryseobacterium group</taxon>
        <taxon>Chryseobacterium</taxon>
    </lineage>
</organism>
<proteinExistence type="predicted"/>
<dbReference type="Proteomes" id="UP000199627">
    <property type="component" value="Unassembled WGS sequence"/>
</dbReference>
<dbReference type="AlphaFoldDB" id="A0A1H0ZPE7"/>
<dbReference type="STRING" id="311333.SAMN05421664_1005"/>
<keyword evidence="3" id="KW-1185">Reference proteome</keyword>
<evidence type="ECO:0000313" key="2">
    <source>
        <dbReference type="EMBL" id="SDQ29219.1"/>
    </source>
</evidence>